<reference evidence="2 3" key="1">
    <citation type="submission" date="2022-12" db="EMBL/GenBank/DDBJ databases">
        <title>Chromosome-level genome of Tegillarca granosa.</title>
        <authorList>
            <person name="Kim J."/>
        </authorList>
    </citation>
    <scope>NUCLEOTIDE SEQUENCE [LARGE SCALE GENOMIC DNA]</scope>
    <source>
        <strain evidence="2">Teg-2019</strain>
        <tissue evidence="2">Adductor muscle</tissue>
    </source>
</reference>
<proteinExistence type="predicted"/>
<dbReference type="EMBL" id="JARBDR010000908">
    <property type="protein sequence ID" value="KAJ8303769.1"/>
    <property type="molecule type" value="Genomic_DNA"/>
</dbReference>
<comment type="caution">
    <text evidence="2">The sequence shown here is derived from an EMBL/GenBank/DDBJ whole genome shotgun (WGS) entry which is preliminary data.</text>
</comment>
<evidence type="ECO:0000313" key="3">
    <source>
        <dbReference type="Proteomes" id="UP001217089"/>
    </source>
</evidence>
<sequence length="97" mass="10677">MEKTDIQLPLLNKKTLQQWYNKEDKAQEQKVLLQGLKIPKPSVTGTCLPEAHQKPSELPSSEAPRFSLSNPTCTAGQAHKKTSRKRKAAPIAATSIA</sequence>
<dbReference type="Proteomes" id="UP001217089">
    <property type="component" value="Unassembled WGS sequence"/>
</dbReference>
<feature type="region of interest" description="Disordered" evidence="1">
    <location>
        <begin position="50"/>
        <end position="97"/>
    </location>
</feature>
<accession>A0ABQ9EEK2</accession>
<feature type="compositionally biased region" description="Basic residues" evidence="1">
    <location>
        <begin position="78"/>
        <end position="88"/>
    </location>
</feature>
<evidence type="ECO:0000313" key="2">
    <source>
        <dbReference type="EMBL" id="KAJ8303769.1"/>
    </source>
</evidence>
<name>A0ABQ9EEK2_TEGGR</name>
<gene>
    <name evidence="2" type="ORF">KUTeg_018692</name>
</gene>
<organism evidence="2 3">
    <name type="scientific">Tegillarca granosa</name>
    <name type="common">Malaysian cockle</name>
    <name type="synonym">Anadara granosa</name>
    <dbReference type="NCBI Taxonomy" id="220873"/>
    <lineage>
        <taxon>Eukaryota</taxon>
        <taxon>Metazoa</taxon>
        <taxon>Spiralia</taxon>
        <taxon>Lophotrochozoa</taxon>
        <taxon>Mollusca</taxon>
        <taxon>Bivalvia</taxon>
        <taxon>Autobranchia</taxon>
        <taxon>Pteriomorphia</taxon>
        <taxon>Arcoida</taxon>
        <taxon>Arcoidea</taxon>
        <taxon>Arcidae</taxon>
        <taxon>Tegillarca</taxon>
    </lineage>
</organism>
<protein>
    <submittedName>
        <fullName evidence="2">Uncharacterized protein</fullName>
    </submittedName>
</protein>
<keyword evidence="3" id="KW-1185">Reference proteome</keyword>
<evidence type="ECO:0000256" key="1">
    <source>
        <dbReference type="SAM" id="MobiDB-lite"/>
    </source>
</evidence>